<evidence type="ECO:0000313" key="10">
    <source>
        <dbReference type="EMBL" id="BCD96540.1"/>
    </source>
</evidence>
<feature type="domain" description="Histidine kinase" evidence="8">
    <location>
        <begin position="701"/>
        <end position="926"/>
    </location>
</feature>
<dbReference type="KEGG" id="marq:MARGE09_P0740"/>
<feature type="modified residue" description="4-aspartylphosphate" evidence="6">
    <location>
        <position position="998"/>
    </location>
</feature>
<feature type="transmembrane region" description="Helical" evidence="7">
    <location>
        <begin position="74"/>
        <end position="96"/>
    </location>
</feature>
<dbReference type="InterPro" id="IPR003594">
    <property type="entry name" value="HATPase_dom"/>
</dbReference>
<feature type="transmembrane region" description="Helical" evidence="7">
    <location>
        <begin position="219"/>
        <end position="238"/>
    </location>
</feature>
<dbReference type="Pfam" id="PF02518">
    <property type="entry name" value="HATPase_c"/>
    <property type="match status" value="1"/>
</dbReference>
<dbReference type="SMART" id="SM00388">
    <property type="entry name" value="HisKA"/>
    <property type="match status" value="1"/>
</dbReference>
<dbReference type="PANTHER" id="PTHR43047:SF64">
    <property type="entry name" value="HISTIDINE KINASE CONTAINING CHEY-HOMOLOGOUS RECEIVER DOMAIN AND PAS DOMAIN-RELATED"/>
    <property type="match status" value="1"/>
</dbReference>
<dbReference type="Gene3D" id="1.10.4160.10">
    <property type="entry name" value="Hydantoin permease"/>
    <property type="match status" value="1"/>
</dbReference>
<dbReference type="InterPro" id="IPR036890">
    <property type="entry name" value="HATPase_C_sf"/>
</dbReference>
<dbReference type="PANTHER" id="PTHR43047">
    <property type="entry name" value="TWO-COMPONENT HISTIDINE PROTEIN KINASE"/>
    <property type="match status" value="1"/>
</dbReference>
<evidence type="ECO:0000256" key="7">
    <source>
        <dbReference type="SAM" id="Phobius"/>
    </source>
</evidence>
<feature type="transmembrane region" description="Helical" evidence="7">
    <location>
        <begin position="259"/>
        <end position="288"/>
    </location>
</feature>
<keyword evidence="7" id="KW-0812">Transmembrane</keyword>
<dbReference type="InterPro" id="IPR003661">
    <property type="entry name" value="HisK_dim/P_dom"/>
</dbReference>
<dbReference type="Gene3D" id="1.10.287.130">
    <property type="match status" value="1"/>
</dbReference>
<comment type="catalytic activity">
    <reaction evidence="1">
        <text>ATP + protein L-histidine = ADP + protein N-phospho-L-histidine.</text>
        <dbReference type="EC" id="2.7.13.3"/>
    </reaction>
</comment>
<reference evidence="10 11" key="1">
    <citation type="journal article" date="2022" name="IScience">
        <title>An ultrasensitive nanofiber-based assay for enzymatic hydrolysis and deep-sea microbial degradation of cellulose.</title>
        <authorList>
            <person name="Tsudome M."/>
            <person name="Tachioka M."/>
            <person name="Miyazaki M."/>
            <person name="Uchimura K."/>
            <person name="Tsuda M."/>
            <person name="Takaki Y."/>
            <person name="Deguchi S."/>
        </authorList>
    </citation>
    <scope>NUCLEOTIDE SEQUENCE [LARGE SCALE GENOMIC DNA]</scope>
    <source>
        <strain evidence="10 11">GE09</strain>
    </source>
</reference>
<sequence>MMNPKQSVFRVRRSYNQWVNNQTLEDYALRFTAKAARRFSLGQIASTALGSISFLALEAIGAAITLNYGFYNAFWAIIIVSTIIFLLAIPICFHAAKSGLDIDLLTRGAGFGYIGSTITSLIYASFTFIFFALETAIMAAALKWVFGVPLFIGYVICALIVIPLVTHGITFISRFQRATQLIWMALQIIPIAVILVRFPEFIAEWTNFAGIENSMAASLSAHQFGAACAVIFALVAQIGEQVDYLRFMPNKTKANQRRWWLTLFSAGPGWALLGAVKMLIGSLLATIAFGQGVSLENSADPTRMYAIAFNYVIPLPEASLFVAAFFVILSQLKINVTNAYAGSIAWSNFFSRLTHSHPGRVVWLVFNVAIALVLMELGIYQAFEHILGGYALLAIAWLGALVGDLAINKPLGLSPKRIEFMRAYLYAINPVGVISMLGAGIVGALCYTGILGENAKAFAHFFTLLTALTLAPVIAILTRSKYYIARKNSIIVSSRETTSESSPIKMATNAIHTTEHTCCICENSYEPEDIAQCPAYEGHICSLCCSLDARCDDICKPSEQTFEDTLKRIKHFLPDSLAELISARLLQFLGLMLFAMLISGSLLAVIYVNASQQGTALHAVREATATALIQTFFVLQIALGVVAWLFVLANNSRRVAIEETRIQTQRLMDEITAHDETDKKLQQAKELAEAANNAKSRYLTGLSHELRTPLNSVLGYAQLLEQDSHLARDHQRQIAVIKRSGEHLADLIEGLLDISKIEAGRLDIHRNKVAIKDLIDQLGYMFEPQAQAKGLSFSLRYTTAMPKYVITDEKRLRQILINLLSNAVKYTNEGSIEFTVRYRNQVAEFCIKDTGIGIPASEYERIFKPFERVRLPGVPQVTGTGLGLTITRLLIDIMGGELRLEPNKKSTINKQYISGTVFTVSLMLSSADHHTPESAPSKIITGFEGGTKKLLILDDDPFHRGLVFETLTPLGFTVFEAPDIETAQQKIDLPTIDLFILDVNLPDSSGWSFATSLREEGIKAPILMVSADADEGQHLPNEPHNGYIIKPIKISDLLDKLQALLGLTWVHQSANMPPINHSFQNTNNARAPIPLTAPLANTFDDMLAILKIAYDHADSGNLNGLQQHLKTLPSTSLLSDLQPFLDTFDLPKITAYLEQKIHECQAKQ</sequence>
<feature type="transmembrane region" description="Helical" evidence="7">
    <location>
        <begin position="361"/>
        <end position="383"/>
    </location>
</feature>
<feature type="transmembrane region" description="Helical" evidence="7">
    <location>
        <begin position="108"/>
        <end position="132"/>
    </location>
</feature>
<dbReference type="GO" id="GO:0000155">
    <property type="term" value="F:phosphorelay sensor kinase activity"/>
    <property type="evidence" value="ECO:0007669"/>
    <property type="project" value="InterPro"/>
</dbReference>
<feature type="domain" description="Response regulatory" evidence="9">
    <location>
        <begin position="949"/>
        <end position="1061"/>
    </location>
</feature>
<keyword evidence="11" id="KW-1185">Reference proteome</keyword>
<dbReference type="Gene3D" id="3.30.565.10">
    <property type="entry name" value="Histidine kinase-like ATPase, C-terminal domain"/>
    <property type="match status" value="1"/>
</dbReference>
<dbReference type="SMART" id="SM00387">
    <property type="entry name" value="HATPase_c"/>
    <property type="match status" value="1"/>
</dbReference>
<feature type="transmembrane region" description="Helical" evidence="7">
    <location>
        <begin position="144"/>
        <end position="169"/>
    </location>
</feature>
<evidence type="ECO:0000256" key="1">
    <source>
        <dbReference type="ARBA" id="ARBA00000085"/>
    </source>
</evidence>
<organism evidence="10 11">
    <name type="scientific">Marinagarivorans cellulosilyticus</name>
    <dbReference type="NCBI Taxonomy" id="2721545"/>
    <lineage>
        <taxon>Bacteria</taxon>
        <taxon>Pseudomonadati</taxon>
        <taxon>Pseudomonadota</taxon>
        <taxon>Gammaproteobacteria</taxon>
        <taxon>Cellvibrionales</taxon>
        <taxon>Cellvibrionaceae</taxon>
        <taxon>Marinagarivorans</taxon>
    </lineage>
</organism>
<dbReference type="EC" id="2.7.13.3" evidence="2"/>
<dbReference type="PROSITE" id="PS50110">
    <property type="entry name" value="RESPONSE_REGULATORY"/>
    <property type="match status" value="1"/>
</dbReference>
<keyword evidence="7" id="KW-1133">Transmembrane helix</keyword>
<feature type="transmembrane region" description="Helical" evidence="7">
    <location>
        <begin position="428"/>
        <end position="451"/>
    </location>
</feature>
<keyword evidence="5" id="KW-0418">Kinase</keyword>
<feature type="transmembrane region" description="Helical" evidence="7">
    <location>
        <begin position="457"/>
        <end position="477"/>
    </location>
</feature>
<dbReference type="InterPro" id="IPR005467">
    <property type="entry name" value="His_kinase_dom"/>
</dbReference>
<dbReference type="PROSITE" id="PS50109">
    <property type="entry name" value="HIS_KIN"/>
    <property type="match status" value="1"/>
</dbReference>
<keyword evidence="7" id="KW-0472">Membrane</keyword>
<feature type="transmembrane region" description="Helical" evidence="7">
    <location>
        <begin position="389"/>
        <end position="407"/>
    </location>
</feature>
<keyword evidence="3 6" id="KW-0597">Phosphoprotein</keyword>
<feature type="transmembrane region" description="Helical" evidence="7">
    <location>
        <begin position="627"/>
        <end position="649"/>
    </location>
</feature>
<dbReference type="EMBL" id="AP023086">
    <property type="protein sequence ID" value="BCD96540.1"/>
    <property type="molecule type" value="Genomic_DNA"/>
</dbReference>
<gene>
    <name evidence="10" type="ORF">MARGE09_P0740</name>
</gene>
<dbReference type="AlphaFoldDB" id="A0AAN2BJ13"/>
<dbReference type="SUPFAM" id="SSF47384">
    <property type="entry name" value="Homodimeric domain of signal transducing histidine kinase"/>
    <property type="match status" value="1"/>
</dbReference>
<feature type="transmembrane region" description="Helical" evidence="7">
    <location>
        <begin position="44"/>
        <end position="68"/>
    </location>
</feature>
<dbReference type="InterPro" id="IPR011006">
    <property type="entry name" value="CheY-like_superfamily"/>
</dbReference>
<dbReference type="Proteomes" id="UP001320119">
    <property type="component" value="Chromosome"/>
</dbReference>
<dbReference type="PRINTS" id="PR00344">
    <property type="entry name" value="BCTRLSENSOR"/>
</dbReference>
<evidence type="ECO:0000256" key="5">
    <source>
        <dbReference type="ARBA" id="ARBA00022777"/>
    </source>
</evidence>
<keyword evidence="4" id="KW-0808">Transferase</keyword>
<feature type="transmembrane region" description="Helical" evidence="7">
    <location>
        <begin position="585"/>
        <end position="607"/>
    </location>
</feature>
<evidence type="ECO:0000259" key="9">
    <source>
        <dbReference type="PROSITE" id="PS50110"/>
    </source>
</evidence>
<evidence type="ECO:0000256" key="3">
    <source>
        <dbReference type="ARBA" id="ARBA00022553"/>
    </source>
</evidence>
<dbReference type="Gene3D" id="3.40.50.2300">
    <property type="match status" value="1"/>
</dbReference>
<dbReference type="SMART" id="SM00448">
    <property type="entry name" value="REC"/>
    <property type="match status" value="1"/>
</dbReference>
<evidence type="ECO:0000256" key="6">
    <source>
        <dbReference type="PROSITE-ProRule" id="PRU00169"/>
    </source>
</evidence>
<dbReference type="InterPro" id="IPR001789">
    <property type="entry name" value="Sig_transdc_resp-reg_receiver"/>
</dbReference>
<feature type="transmembrane region" description="Helical" evidence="7">
    <location>
        <begin position="308"/>
        <end position="329"/>
    </location>
</feature>
<dbReference type="InterPro" id="IPR036097">
    <property type="entry name" value="HisK_dim/P_sf"/>
</dbReference>
<evidence type="ECO:0000259" key="8">
    <source>
        <dbReference type="PROSITE" id="PS50109"/>
    </source>
</evidence>
<name>A0AAN2BJ13_9GAMM</name>
<dbReference type="Pfam" id="PF00072">
    <property type="entry name" value="Response_reg"/>
    <property type="match status" value="1"/>
</dbReference>
<dbReference type="InterPro" id="IPR004358">
    <property type="entry name" value="Sig_transdc_His_kin-like_C"/>
</dbReference>
<dbReference type="Pfam" id="PF00512">
    <property type="entry name" value="HisKA"/>
    <property type="match status" value="1"/>
</dbReference>
<feature type="transmembrane region" description="Helical" evidence="7">
    <location>
        <begin position="181"/>
        <end position="199"/>
    </location>
</feature>
<dbReference type="RefSeq" id="WP_236986035.1">
    <property type="nucleotide sequence ID" value="NZ_AP023086.1"/>
</dbReference>
<evidence type="ECO:0000256" key="4">
    <source>
        <dbReference type="ARBA" id="ARBA00022679"/>
    </source>
</evidence>
<evidence type="ECO:0000256" key="2">
    <source>
        <dbReference type="ARBA" id="ARBA00012438"/>
    </source>
</evidence>
<protein>
    <recommendedName>
        <fullName evidence="2">histidine kinase</fullName>
        <ecNumber evidence="2">2.7.13.3</ecNumber>
    </recommendedName>
</protein>
<proteinExistence type="predicted"/>
<dbReference type="SUPFAM" id="SSF52172">
    <property type="entry name" value="CheY-like"/>
    <property type="match status" value="1"/>
</dbReference>
<dbReference type="CDD" id="cd00082">
    <property type="entry name" value="HisKA"/>
    <property type="match status" value="1"/>
</dbReference>
<dbReference type="SUPFAM" id="SSF55874">
    <property type="entry name" value="ATPase domain of HSP90 chaperone/DNA topoisomerase II/histidine kinase"/>
    <property type="match status" value="1"/>
</dbReference>
<accession>A0AAN2BJ13</accession>
<evidence type="ECO:0000313" key="11">
    <source>
        <dbReference type="Proteomes" id="UP001320119"/>
    </source>
</evidence>